<evidence type="ECO:0000256" key="1">
    <source>
        <dbReference type="SAM" id="SignalP"/>
    </source>
</evidence>
<gene>
    <name evidence="2" type="ORF">J0895_16595</name>
</gene>
<feature type="signal peptide" evidence="1">
    <location>
        <begin position="1"/>
        <end position="22"/>
    </location>
</feature>
<reference evidence="2 3" key="1">
    <citation type="submission" date="2021-03" db="EMBL/GenBank/DDBJ databases">
        <title>Metabolic Capacity of the Antarctic Cyanobacterium Phormidium pseudopriestleyi that Sustains Oxygenic Photosynthesis in the Presence of Hydrogen Sulfide.</title>
        <authorList>
            <person name="Lumian J.E."/>
            <person name="Jungblut A.D."/>
            <person name="Dillon M.L."/>
            <person name="Hawes I."/>
            <person name="Doran P.T."/>
            <person name="Mackey T.J."/>
            <person name="Dick G.J."/>
            <person name="Grettenberger C.L."/>
            <person name="Sumner D.Y."/>
        </authorList>
    </citation>
    <scope>NUCLEOTIDE SEQUENCE [LARGE SCALE GENOMIC DNA]</scope>
    <source>
        <strain evidence="2 3">FRX01</strain>
    </source>
</reference>
<accession>A0ABS3FU84</accession>
<proteinExistence type="predicted"/>
<dbReference type="Proteomes" id="UP000664844">
    <property type="component" value="Unassembled WGS sequence"/>
</dbReference>
<dbReference type="RefSeq" id="WP_207089155.1">
    <property type="nucleotide sequence ID" value="NZ_JAFLQW010000442.1"/>
</dbReference>
<evidence type="ECO:0000313" key="2">
    <source>
        <dbReference type="EMBL" id="MBO0350680.1"/>
    </source>
</evidence>
<evidence type="ECO:0000313" key="3">
    <source>
        <dbReference type="Proteomes" id="UP000664844"/>
    </source>
</evidence>
<keyword evidence="1" id="KW-0732">Signal</keyword>
<comment type="caution">
    <text evidence="2">The sequence shown here is derived from an EMBL/GenBank/DDBJ whole genome shotgun (WGS) entry which is preliminary data.</text>
</comment>
<organism evidence="2 3">
    <name type="scientific">Phormidium pseudopriestleyi FRX01</name>
    <dbReference type="NCBI Taxonomy" id="1759528"/>
    <lineage>
        <taxon>Bacteria</taxon>
        <taxon>Bacillati</taxon>
        <taxon>Cyanobacteriota</taxon>
        <taxon>Cyanophyceae</taxon>
        <taxon>Oscillatoriophycideae</taxon>
        <taxon>Oscillatoriales</taxon>
        <taxon>Oscillatoriaceae</taxon>
        <taxon>Phormidium</taxon>
    </lineage>
</organism>
<protein>
    <submittedName>
        <fullName evidence="2">Uncharacterized protein</fullName>
    </submittedName>
</protein>
<name>A0ABS3FU84_9CYAN</name>
<sequence length="98" mass="10698">MHLQFLGRVSLFLFFFSLPALMQPLDPAGCSTASLDQSISNSARDQLAESILTAAKNSSNTTQAAMFVLPDQPQGDRWDATDLRAISIAHFPQTTCRP</sequence>
<keyword evidence="3" id="KW-1185">Reference proteome</keyword>
<dbReference type="EMBL" id="JAFLQW010000442">
    <property type="protein sequence ID" value="MBO0350680.1"/>
    <property type="molecule type" value="Genomic_DNA"/>
</dbReference>
<feature type="chain" id="PRO_5046071039" evidence="1">
    <location>
        <begin position="23"/>
        <end position="98"/>
    </location>
</feature>